<sequence length="1114" mass="122151">MVGTRSSSARRGHRLVAAAVVVATLAAPAVSFVSGLIAPAPRSPCIERQASGPVPYDTLQKQHPKGYKRRLYKSKNVEACTPGSEECQTDRLTFDESSDAEASDADAQTSVVPDSTAPSTSHVLAECEAATKLKREIGELMMQKEATTAVKTTPSTQTHGGDAPAQDSSADAKAAEPSKTLRQVLAQFGIEKALASEEKPSEVQRLRYLRRILPPLMELCKEARVAEKFISRSVVLGTVGCGRNTHERVQSELAQAQRAYGLQGARASRATTWQEYAKLVAGAANAVHEDVSMPSILEFRPSFIKAGPEAGTGAGARSHQVLALKRHALAMVELAITEVVYRGAASLKKNGSKVSKAKPCASALPAHLCVAVQVCVLKARSVQTSAAEDCRTWTATACSEGLVLDPHAVSATEPLILFEVNPKYYKIRTDEVQLRISVANSVLAGAAAAEKDLVAAAAAAGAKADPDSKPDRMFGVNSFPSTAAGRENIMLYMEELLKMHQKKKQLVDEQGRLCAEWPGGFGKERPRMPNSRLSLEDIMKRITTVLLKNMEEHFRDAPIKTVDLMKEIGLTGRQMKTKRFIIDALQMLQEPEWIPLKEASDVVKAGDINLKGNPKKDLLRWEIHEEYRKYGVPPVSKFNREPWALTHLLEFKRTKKPKFGPVHGLYRPKVSDACKIDAVHSGQTCFNELHLSSDLVLLEGLGHKIPDDASVLPLNLRGVTSQQVAILEEHFLRVGPDKKGQRQQHLVCCWNCSWSSKSSGLYRALEHVLHRSNPNKEDVSKFLQSKGLAFTEQKANELEKYCGNGNRTLCCTKLVEYTPELYVTLQADPALDDLANAVTEDGVEPRKPEDLQRLHALSIIHQHAPFNSIENPVCKMFLKAVAPDYKPPDRKRVREVLHACSEELQTTLVQKHRADGPWVITADGATLDSCGFFNILASNLQGTCLHLAHCQTSEMDCTAEALSDLLRPWVEIGSVASVCGDNAKNMQAAARRLAEQSPHPLLALRCHEHGAQLLLKDVREAMPYVRTATTQIHQAIKWLRKQKKLVGKVSRILTSPATWPTCAAVSLSPPNRSTSLSLSVCRCRQRARTASSCSSMRMLMSEKVPNLATEAQLA</sequence>
<feature type="compositionally biased region" description="Polar residues" evidence="1">
    <location>
        <begin position="108"/>
        <end position="119"/>
    </location>
</feature>
<dbReference type="AlphaFoldDB" id="A0A1Q9CFJ1"/>
<reference evidence="2 3" key="1">
    <citation type="submission" date="2016-02" db="EMBL/GenBank/DDBJ databases">
        <title>Genome analysis of coral dinoflagellate symbionts highlights evolutionary adaptations to a symbiotic lifestyle.</title>
        <authorList>
            <person name="Aranda M."/>
            <person name="Li Y."/>
            <person name="Liew Y.J."/>
            <person name="Baumgarten S."/>
            <person name="Simakov O."/>
            <person name="Wilson M."/>
            <person name="Piel J."/>
            <person name="Ashoor H."/>
            <person name="Bougouffa S."/>
            <person name="Bajic V.B."/>
            <person name="Ryu T."/>
            <person name="Ravasi T."/>
            <person name="Bayer T."/>
            <person name="Micklem G."/>
            <person name="Kim H."/>
            <person name="Bhak J."/>
            <person name="Lajeunesse T.C."/>
            <person name="Voolstra C.R."/>
        </authorList>
    </citation>
    <scope>NUCLEOTIDE SEQUENCE [LARGE SCALE GENOMIC DNA]</scope>
    <source>
        <strain evidence="2 3">CCMP2467</strain>
    </source>
</reference>
<comment type="caution">
    <text evidence="2">The sequence shown here is derived from an EMBL/GenBank/DDBJ whole genome shotgun (WGS) entry which is preliminary data.</text>
</comment>
<keyword evidence="3" id="KW-1185">Reference proteome</keyword>
<feature type="region of interest" description="Disordered" evidence="1">
    <location>
        <begin position="148"/>
        <end position="177"/>
    </location>
</feature>
<dbReference type="EMBL" id="LSRX01001260">
    <property type="protein sequence ID" value="OLP81656.1"/>
    <property type="molecule type" value="Genomic_DNA"/>
</dbReference>
<evidence type="ECO:0000313" key="3">
    <source>
        <dbReference type="Proteomes" id="UP000186817"/>
    </source>
</evidence>
<feature type="region of interest" description="Disordered" evidence="1">
    <location>
        <begin position="95"/>
        <end position="119"/>
    </location>
</feature>
<dbReference type="InterPro" id="IPR012337">
    <property type="entry name" value="RNaseH-like_sf"/>
</dbReference>
<dbReference type="SUPFAM" id="SSF53098">
    <property type="entry name" value="Ribonuclease H-like"/>
    <property type="match status" value="1"/>
</dbReference>
<dbReference type="OrthoDB" id="10464003at2759"/>
<proteinExistence type="predicted"/>
<protein>
    <submittedName>
        <fullName evidence="2">Uncharacterized protein</fullName>
    </submittedName>
</protein>
<evidence type="ECO:0000313" key="2">
    <source>
        <dbReference type="EMBL" id="OLP81656.1"/>
    </source>
</evidence>
<gene>
    <name evidence="2" type="ORF">AK812_SmicGene37779</name>
</gene>
<name>A0A1Q9CFJ1_SYMMI</name>
<feature type="region of interest" description="Disordered" evidence="1">
    <location>
        <begin position="47"/>
        <end position="67"/>
    </location>
</feature>
<organism evidence="2 3">
    <name type="scientific">Symbiodinium microadriaticum</name>
    <name type="common">Dinoflagellate</name>
    <name type="synonym">Zooxanthella microadriatica</name>
    <dbReference type="NCBI Taxonomy" id="2951"/>
    <lineage>
        <taxon>Eukaryota</taxon>
        <taxon>Sar</taxon>
        <taxon>Alveolata</taxon>
        <taxon>Dinophyceae</taxon>
        <taxon>Suessiales</taxon>
        <taxon>Symbiodiniaceae</taxon>
        <taxon>Symbiodinium</taxon>
    </lineage>
</organism>
<accession>A0A1Q9CFJ1</accession>
<feature type="compositionally biased region" description="Polar residues" evidence="1">
    <location>
        <begin position="148"/>
        <end position="159"/>
    </location>
</feature>
<dbReference type="Proteomes" id="UP000186817">
    <property type="component" value="Unassembled WGS sequence"/>
</dbReference>
<evidence type="ECO:0000256" key="1">
    <source>
        <dbReference type="SAM" id="MobiDB-lite"/>
    </source>
</evidence>